<dbReference type="InterPro" id="IPR011249">
    <property type="entry name" value="Metalloenz_LuxS/M16"/>
</dbReference>
<protein>
    <submittedName>
        <fullName evidence="9">Peptidase M16</fullName>
    </submittedName>
</protein>
<dbReference type="EMBL" id="NSLI01000003">
    <property type="protein sequence ID" value="PAX07793.1"/>
    <property type="molecule type" value="Genomic_DNA"/>
</dbReference>
<proteinExistence type="inferred from homology"/>
<dbReference type="PROSITE" id="PS00143">
    <property type="entry name" value="INSULINASE"/>
    <property type="match status" value="1"/>
</dbReference>
<gene>
    <name evidence="9" type="ORF">CKY28_09175</name>
</gene>
<feature type="region of interest" description="Disordered" evidence="5">
    <location>
        <begin position="282"/>
        <end position="306"/>
    </location>
</feature>
<evidence type="ECO:0000256" key="3">
    <source>
        <dbReference type="ARBA" id="ARBA00023049"/>
    </source>
</evidence>
<reference evidence="10" key="1">
    <citation type="submission" date="2017-09" db="EMBL/GenBank/DDBJ databases">
        <authorList>
            <person name="Feng G."/>
            <person name="Zhu H."/>
        </authorList>
    </citation>
    <scope>NUCLEOTIDE SEQUENCE [LARGE SCALE GENOMIC DNA]</scope>
    <source>
        <strain evidence="10">1PNM-20</strain>
    </source>
</reference>
<dbReference type="InterPro" id="IPR011765">
    <property type="entry name" value="Pept_M16_N"/>
</dbReference>
<evidence type="ECO:0000256" key="2">
    <source>
        <dbReference type="ARBA" id="ARBA00007261"/>
    </source>
</evidence>
<evidence type="ECO:0000256" key="5">
    <source>
        <dbReference type="SAM" id="MobiDB-lite"/>
    </source>
</evidence>
<sequence length="965" mass="104001">MAFFPRALRVSFLPLLLGLGLPAFGQQAGPAQQVAPLAAAPKAQTPPGVDPAPWLFKGSDIPPDPAWSFGTLPNGVRYAVRKNGVPPGQVAVRVRIDAGSLHETDAERGYAHFLEHLTFRGSRHVPDGEAKRVWQRLGATFGSDSNAQTTPTQTLYKLDLPGATPQGLDESLKILAGMVAAPTITDASVNAERPVVLAEQREQPGPQVRISDTIRQTFFAGQPLADRSPIGSVKTLEGATGKSMAAFHGRWYRPDRTVVIISGDMDPSVFAAGVARHFGEWKASGPAPREPDFGKPDPSQPATQTIAEPGLPTLVAMAVVRPWTYRDDTIEFNQRRMVDTLAARVISRRLEQRARAGGSFLQAGVSVDDVYRSGNATSVNIVPVGDDWATALKDVRAVIADAKTTPPTQGEIDRELADYDTALRTQVETARVEAGARQADDIAEALEIREVVAGPETSYGIFKGARAKNMFTPAAILQSTKKIFDGVTRAVVNTRQPDPTAQAKLEQALKADVTGLAGRRAQARNVSFADLPALGAPGRVTSRVREEGLELERVTFSNGTRLLLFTNSGETGRVYVRVRFGGGRNALPVDRQTPAWAGELALVASGIGKLDQNDLESLVAGRRVGFDFDVGDDAFSFNAMTNSADLADQLRLFAAKLAAPGWDAAPVQRARAVAQAASRGYDASPDGVIGRELDGLLRDGDPRWTAPTPEQIERLNAADFRRLWEPLLQQGPIEVSVFGDVAPDAAIDAVAKSFGALKPRSTTPVPAKPVRFPAHVASPVVRTHTGPDNQAAAVIAWPTGGGIEGIAESRRLDVLAQVFSDRLFERLRQAEGASYSPQVQSQWPVGLPSGGRLIAVGQVTPDRVPLFFRMAREIAADLAARPIAKDELDRILRPMGQYILRASSGNQFWMQQLAGAAYDQRRVEATKRVAEDYVTVTPELLQQTAAKYLQPERDWTMAVLPKGAR</sequence>
<dbReference type="OrthoDB" id="9811314at2"/>
<evidence type="ECO:0000313" key="9">
    <source>
        <dbReference type="EMBL" id="PAX07793.1"/>
    </source>
</evidence>
<evidence type="ECO:0000256" key="6">
    <source>
        <dbReference type="SAM" id="SignalP"/>
    </source>
</evidence>
<evidence type="ECO:0000259" key="8">
    <source>
        <dbReference type="Pfam" id="PF05193"/>
    </source>
</evidence>
<dbReference type="Proteomes" id="UP000218151">
    <property type="component" value="Unassembled WGS sequence"/>
</dbReference>
<dbReference type="GO" id="GO:0004222">
    <property type="term" value="F:metalloendopeptidase activity"/>
    <property type="evidence" value="ECO:0007669"/>
    <property type="project" value="InterPro"/>
</dbReference>
<dbReference type="InterPro" id="IPR001431">
    <property type="entry name" value="Pept_M16_Zn_BS"/>
</dbReference>
<feature type="domain" description="Peptidase M16 C-terminal" evidence="8">
    <location>
        <begin position="240"/>
        <end position="415"/>
    </location>
</feature>
<comment type="similarity">
    <text evidence="2 4">Belongs to the peptidase M16 family.</text>
</comment>
<feature type="domain" description="Peptidase M16 C-terminal" evidence="8">
    <location>
        <begin position="715"/>
        <end position="893"/>
    </location>
</feature>
<name>A0A2A2SF09_9SPHN</name>
<keyword evidence="3" id="KW-0645">Protease</keyword>
<dbReference type="PANTHER" id="PTHR11851:SF49">
    <property type="entry name" value="MITOCHONDRIAL-PROCESSING PEPTIDASE SUBUNIT ALPHA"/>
    <property type="match status" value="1"/>
</dbReference>
<accession>A0A2A2SF09</accession>
<dbReference type="GO" id="GO:0006508">
    <property type="term" value="P:proteolysis"/>
    <property type="evidence" value="ECO:0007669"/>
    <property type="project" value="InterPro"/>
</dbReference>
<feature type="domain" description="Peptidase M16 N-terminal" evidence="7">
    <location>
        <begin position="89"/>
        <end position="224"/>
    </location>
</feature>
<dbReference type="InterPro" id="IPR007863">
    <property type="entry name" value="Peptidase_M16_C"/>
</dbReference>
<evidence type="ECO:0000256" key="4">
    <source>
        <dbReference type="RuleBase" id="RU004447"/>
    </source>
</evidence>
<comment type="caution">
    <text evidence="9">The sequence shown here is derived from an EMBL/GenBank/DDBJ whole genome shotgun (WGS) entry which is preliminary data.</text>
</comment>
<dbReference type="AlphaFoldDB" id="A0A2A2SF09"/>
<dbReference type="PANTHER" id="PTHR11851">
    <property type="entry name" value="METALLOPROTEASE"/>
    <property type="match status" value="1"/>
</dbReference>
<comment type="cofactor">
    <cofactor evidence="1">
        <name>Zn(2+)</name>
        <dbReference type="ChEBI" id="CHEBI:29105"/>
    </cofactor>
</comment>
<keyword evidence="6" id="KW-0732">Signal</keyword>
<organism evidence="9 10">
    <name type="scientific">Sphingomonas lenta</name>
    <dbReference type="NCBI Taxonomy" id="1141887"/>
    <lineage>
        <taxon>Bacteria</taxon>
        <taxon>Pseudomonadati</taxon>
        <taxon>Pseudomonadota</taxon>
        <taxon>Alphaproteobacteria</taxon>
        <taxon>Sphingomonadales</taxon>
        <taxon>Sphingomonadaceae</taxon>
        <taxon>Sphingomonas</taxon>
    </lineage>
</organism>
<evidence type="ECO:0000256" key="1">
    <source>
        <dbReference type="ARBA" id="ARBA00001947"/>
    </source>
</evidence>
<dbReference type="RefSeq" id="WP_095998036.1">
    <property type="nucleotide sequence ID" value="NZ_NSLI01000003.1"/>
</dbReference>
<dbReference type="Pfam" id="PF00675">
    <property type="entry name" value="Peptidase_M16"/>
    <property type="match status" value="1"/>
</dbReference>
<dbReference type="SUPFAM" id="SSF63411">
    <property type="entry name" value="LuxS/MPP-like metallohydrolase"/>
    <property type="match status" value="3"/>
</dbReference>
<dbReference type="Pfam" id="PF05193">
    <property type="entry name" value="Peptidase_M16_C"/>
    <property type="match status" value="2"/>
</dbReference>
<keyword evidence="3" id="KW-0482">Metalloprotease</keyword>
<evidence type="ECO:0000313" key="10">
    <source>
        <dbReference type="Proteomes" id="UP000218151"/>
    </source>
</evidence>
<evidence type="ECO:0000259" key="7">
    <source>
        <dbReference type="Pfam" id="PF00675"/>
    </source>
</evidence>
<dbReference type="Gene3D" id="3.30.830.10">
    <property type="entry name" value="Metalloenzyme, LuxS/M16 peptidase-like"/>
    <property type="match status" value="4"/>
</dbReference>
<keyword evidence="10" id="KW-1185">Reference proteome</keyword>
<feature type="signal peptide" evidence="6">
    <location>
        <begin position="1"/>
        <end position="25"/>
    </location>
</feature>
<dbReference type="GO" id="GO:0046872">
    <property type="term" value="F:metal ion binding"/>
    <property type="evidence" value="ECO:0007669"/>
    <property type="project" value="InterPro"/>
</dbReference>
<dbReference type="InterPro" id="IPR050361">
    <property type="entry name" value="MPP/UQCRC_Complex"/>
</dbReference>
<feature type="chain" id="PRO_5012042242" evidence="6">
    <location>
        <begin position="26"/>
        <end position="965"/>
    </location>
</feature>
<keyword evidence="3" id="KW-0378">Hydrolase</keyword>